<proteinExistence type="inferred from homology"/>
<evidence type="ECO:0000256" key="4">
    <source>
        <dbReference type="ARBA" id="ARBA00022980"/>
    </source>
</evidence>
<evidence type="ECO:0000256" key="7">
    <source>
        <dbReference type="HAMAP-Rule" id="MF_00382"/>
    </source>
</evidence>
<evidence type="ECO:0000256" key="6">
    <source>
        <dbReference type="ARBA" id="ARBA00035172"/>
    </source>
</evidence>
<dbReference type="PRINTS" id="PR00062">
    <property type="entry name" value="RIBOSOMALL20"/>
</dbReference>
<gene>
    <name evidence="7 9" type="primary">rplT</name>
    <name evidence="9" type="ORF">KDA27_04715</name>
</gene>
<dbReference type="GO" id="GO:1990904">
    <property type="term" value="C:ribonucleoprotein complex"/>
    <property type="evidence" value="ECO:0007669"/>
    <property type="project" value="UniProtKB-KW"/>
</dbReference>
<evidence type="ECO:0000256" key="1">
    <source>
        <dbReference type="ARBA" id="ARBA00007698"/>
    </source>
</evidence>
<reference evidence="9" key="1">
    <citation type="submission" date="2020-04" db="EMBL/GenBank/DDBJ databases">
        <authorList>
            <person name="Zhang T."/>
        </authorList>
    </citation>
    <scope>NUCLEOTIDE SEQUENCE</scope>
    <source>
        <strain evidence="9">HKST-UBA02</strain>
    </source>
</reference>
<dbReference type="GO" id="GO:0005840">
    <property type="term" value="C:ribosome"/>
    <property type="evidence" value="ECO:0007669"/>
    <property type="project" value="UniProtKB-KW"/>
</dbReference>
<dbReference type="SUPFAM" id="SSF74731">
    <property type="entry name" value="Ribosomal protein L20"/>
    <property type="match status" value="1"/>
</dbReference>
<dbReference type="PANTHER" id="PTHR10986">
    <property type="entry name" value="39S RIBOSOMAL PROTEIN L20"/>
    <property type="match status" value="1"/>
</dbReference>
<dbReference type="Pfam" id="PF00453">
    <property type="entry name" value="Ribosomal_L20"/>
    <property type="match status" value="1"/>
</dbReference>
<dbReference type="Gene3D" id="1.10.1900.20">
    <property type="entry name" value="Ribosomal protein L20"/>
    <property type="match status" value="1"/>
</dbReference>
<keyword evidence="4 7" id="KW-0689">Ribosomal protein</keyword>
<accession>A0A956NA21</accession>
<protein>
    <recommendedName>
        <fullName evidence="6 7">Large ribosomal subunit protein bL20</fullName>
    </recommendedName>
</protein>
<dbReference type="NCBIfam" id="TIGR01032">
    <property type="entry name" value="rplT_bact"/>
    <property type="match status" value="1"/>
</dbReference>
<dbReference type="GO" id="GO:0019843">
    <property type="term" value="F:rRNA binding"/>
    <property type="evidence" value="ECO:0007669"/>
    <property type="project" value="UniProtKB-UniRule"/>
</dbReference>
<dbReference type="GO" id="GO:0000027">
    <property type="term" value="P:ribosomal large subunit assembly"/>
    <property type="evidence" value="ECO:0007669"/>
    <property type="project" value="UniProtKB-UniRule"/>
</dbReference>
<dbReference type="InterPro" id="IPR049946">
    <property type="entry name" value="RIBOSOMAL_L20_CS"/>
</dbReference>
<dbReference type="PROSITE" id="PS00937">
    <property type="entry name" value="RIBOSOMAL_L20"/>
    <property type="match status" value="1"/>
</dbReference>
<name>A0A956NA21_UNCEI</name>
<dbReference type="GO" id="GO:0003735">
    <property type="term" value="F:structural constituent of ribosome"/>
    <property type="evidence" value="ECO:0007669"/>
    <property type="project" value="InterPro"/>
</dbReference>
<dbReference type="GO" id="GO:0006412">
    <property type="term" value="P:translation"/>
    <property type="evidence" value="ECO:0007669"/>
    <property type="project" value="InterPro"/>
</dbReference>
<evidence type="ECO:0000313" key="9">
    <source>
        <dbReference type="EMBL" id="MCA9755083.1"/>
    </source>
</evidence>
<dbReference type="Gene3D" id="6.10.160.10">
    <property type="match status" value="1"/>
</dbReference>
<evidence type="ECO:0000256" key="2">
    <source>
        <dbReference type="ARBA" id="ARBA00022730"/>
    </source>
</evidence>
<comment type="similarity">
    <text evidence="1 7 8">Belongs to the bacterial ribosomal protein bL20 family.</text>
</comment>
<keyword evidence="5 7" id="KW-0687">Ribonucleoprotein</keyword>
<dbReference type="CDD" id="cd07026">
    <property type="entry name" value="Ribosomal_L20"/>
    <property type="match status" value="1"/>
</dbReference>
<organism evidence="9 10">
    <name type="scientific">Eiseniibacteriota bacterium</name>
    <dbReference type="NCBI Taxonomy" id="2212470"/>
    <lineage>
        <taxon>Bacteria</taxon>
        <taxon>Candidatus Eiseniibacteriota</taxon>
    </lineage>
</organism>
<dbReference type="EMBL" id="JAGQHS010000015">
    <property type="protein sequence ID" value="MCA9755083.1"/>
    <property type="molecule type" value="Genomic_DNA"/>
</dbReference>
<dbReference type="AlphaFoldDB" id="A0A956NA21"/>
<comment type="function">
    <text evidence="7 8">Binds directly to 23S ribosomal RNA and is necessary for the in vitro assembly process of the 50S ribosomal subunit. It is not involved in the protein synthesizing functions of that subunit.</text>
</comment>
<dbReference type="HAMAP" id="MF_00382">
    <property type="entry name" value="Ribosomal_bL20"/>
    <property type="match status" value="1"/>
</dbReference>
<sequence>MSRSRSIVPSRARRKRVLAASKGNFQGRRKLYRVAAENVLRGMAYAYRDRKQRKRHMRTLWIQRINAAARTYGMSYNQLIDGLKKAEVLIDRKMLSDLAVHDLDAFGKIVETARQHRG</sequence>
<dbReference type="FunFam" id="1.10.1900.20:FF:000001">
    <property type="entry name" value="50S ribosomal protein L20"/>
    <property type="match status" value="1"/>
</dbReference>
<evidence type="ECO:0000256" key="8">
    <source>
        <dbReference type="RuleBase" id="RU000560"/>
    </source>
</evidence>
<keyword evidence="2 7" id="KW-0699">rRNA-binding</keyword>
<dbReference type="InterPro" id="IPR035566">
    <property type="entry name" value="Ribosomal_protein_bL20_C"/>
</dbReference>
<reference evidence="9" key="2">
    <citation type="journal article" date="2021" name="Microbiome">
        <title>Successional dynamics and alternative stable states in a saline activated sludge microbial community over 9 years.</title>
        <authorList>
            <person name="Wang Y."/>
            <person name="Ye J."/>
            <person name="Ju F."/>
            <person name="Liu L."/>
            <person name="Boyd J.A."/>
            <person name="Deng Y."/>
            <person name="Parks D.H."/>
            <person name="Jiang X."/>
            <person name="Yin X."/>
            <person name="Woodcroft B.J."/>
            <person name="Tyson G.W."/>
            <person name="Hugenholtz P."/>
            <person name="Polz M.F."/>
            <person name="Zhang T."/>
        </authorList>
    </citation>
    <scope>NUCLEOTIDE SEQUENCE</scope>
    <source>
        <strain evidence="9">HKST-UBA02</strain>
    </source>
</reference>
<evidence type="ECO:0000256" key="3">
    <source>
        <dbReference type="ARBA" id="ARBA00022884"/>
    </source>
</evidence>
<comment type="caution">
    <text evidence="9">The sequence shown here is derived from an EMBL/GenBank/DDBJ whole genome shotgun (WGS) entry which is preliminary data.</text>
</comment>
<evidence type="ECO:0000313" key="10">
    <source>
        <dbReference type="Proteomes" id="UP000739538"/>
    </source>
</evidence>
<dbReference type="InterPro" id="IPR005813">
    <property type="entry name" value="Ribosomal_bL20"/>
</dbReference>
<keyword evidence="3 7" id="KW-0694">RNA-binding</keyword>
<dbReference type="Proteomes" id="UP000739538">
    <property type="component" value="Unassembled WGS sequence"/>
</dbReference>
<evidence type="ECO:0000256" key="5">
    <source>
        <dbReference type="ARBA" id="ARBA00023274"/>
    </source>
</evidence>